<evidence type="ECO:0000313" key="3">
    <source>
        <dbReference type="Proteomes" id="UP000050417"/>
    </source>
</evidence>
<dbReference type="PANTHER" id="PTHR34985:SF1">
    <property type="entry name" value="SLR0554 PROTEIN"/>
    <property type="match status" value="1"/>
</dbReference>
<dbReference type="Pfam" id="PF05272">
    <property type="entry name" value="VapE-like_dom"/>
    <property type="match status" value="1"/>
</dbReference>
<reference evidence="2 3" key="1">
    <citation type="submission" date="2015-07" db="EMBL/GenBank/DDBJ databases">
        <title>Genome sequence of Ornatilinea apprima DSM 23815.</title>
        <authorList>
            <person name="Hemp J."/>
            <person name="Ward L.M."/>
            <person name="Pace L.A."/>
            <person name="Fischer W.W."/>
        </authorList>
    </citation>
    <scope>NUCLEOTIDE SEQUENCE [LARGE SCALE GENOMIC DNA]</scope>
    <source>
        <strain evidence="2 3">P3M-1</strain>
    </source>
</reference>
<gene>
    <name evidence="2" type="ORF">ADN00_18845</name>
</gene>
<evidence type="ECO:0000259" key="1">
    <source>
        <dbReference type="Pfam" id="PF05272"/>
    </source>
</evidence>
<dbReference type="PANTHER" id="PTHR34985">
    <property type="entry name" value="SLR0554 PROTEIN"/>
    <property type="match status" value="1"/>
</dbReference>
<accession>A0A0P6WTJ1</accession>
<proteinExistence type="predicted"/>
<feature type="domain" description="Virulence-associated protein E-like" evidence="1">
    <location>
        <begin position="199"/>
        <end position="412"/>
    </location>
</feature>
<sequence>MTTSTTMNLFKTLLNAGVAPTDAEELEKHFEGEPDFLDGLEQIAQIMALKELPGLVPPTGEPWRSIHENMSQDMANGEDADTAWRNAIAKFDPAVAIAITGALNLRMKVILDFEQQKGKKKRVKTIEYVKVLQHQLGYDFKLNECTDNIEVNGSPIHDHLAAQIRSQMRDLGFERSQVVEDAYVSLAFQQRYHPVRQYLTSLNYDGGNYIAELASFFKDKYGMFPIWLRKWMIGACAKVFEAEQNPMLVLDGRQGIGKSEFVKWLAKPLQDYFIEAPINTEDKDSDIRLFSYWIWEVSELGATTRRADYEALKAFLTKRKVTVRKPYGHYDINKPAMASFIGTVNNSSGILNDPTGSRRFHISHLEGINWDYTSIEPDLVWAEAMAAYLARESWQLTKDEEKRAQEINEEYEITDPVEDLIRKHFKIQVGNQTWWMPTADILSILEDPFAGGLKGNTRSNAMALAGAMKKIGLEKKKQRNSNGQPVWGYVGIAYGP</sequence>
<organism evidence="2 3">
    <name type="scientific">Ornatilinea apprima</name>
    <dbReference type="NCBI Taxonomy" id="1134406"/>
    <lineage>
        <taxon>Bacteria</taxon>
        <taxon>Bacillati</taxon>
        <taxon>Chloroflexota</taxon>
        <taxon>Anaerolineae</taxon>
        <taxon>Anaerolineales</taxon>
        <taxon>Anaerolineaceae</taxon>
        <taxon>Ornatilinea</taxon>
    </lineage>
</organism>
<keyword evidence="3" id="KW-1185">Reference proteome</keyword>
<protein>
    <recommendedName>
        <fullName evidence="1">Virulence-associated protein E-like domain-containing protein</fullName>
    </recommendedName>
</protein>
<dbReference type="InterPro" id="IPR007936">
    <property type="entry name" value="VapE-like_dom"/>
</dbReference>
<dbReference type="STRING" id="1134406.ADN00_18845"/>
<name>A0A0P6WTJ1_9CHLR</name>
<dbReference type="OrthoDB" id="9801888at2"/>
<dbReference type="AlphaFoldDB" id="A0A0P6WTJ1"/>
<dbReference type="EMBL" id="LGCL01000045">
    <property type="protein sequence ID" value="KPL70102.1"/>
    <property type="molecule type" value="Genomic_DNA"/>
</dbReference>
<dbReference type="Proteomes" id="UP000050417">
    <property type="component" value="Unassembled WGS sequence"/>
</dbReference>
<comment type="caution">
    <text evidence="2">The sequence shown here is derived from an EMBL/GenBank/DDBJ whole genome shotgun (WGS) entry which is preliminary data.</text>
</comment>
<evidence type="ECO:0000313" key="2">
    <source>
        <dbReference type="EMBL" id="KPL70102.1"/>
    </source>
</evidence>
<dbReference type="RefSeq" id="WP_075064587.1">
    <property type="nucleotide sequence ID" value="NZ_LGCL01000045.1"/>
</dbReference>